<reference evidence="1" key="1">
    <citation type="submission" date="2020-04" db="EMBL/GenBank/DDBJ databases">
        <authorList>
            <person name="Alioto T."/>
            <person name="Alioto T."/>
            <person name="Gomez Garrido J."/>
        </authorList>
    </citation>
    <scope>NUCLEOTIDE SEQUENCE</scope>
    <source>
        <strain evidence="1">A484AB</strain>
    </source>
</reference>
<keyword evidence="2" id="KW-1185">Reference proteome</keyword>
<dbReference type="Proteomes" id="UP001152795">
    <property type="component" value="Unassembled WGS sequence"/>
</dbReference>
<proteinExistence type="predicted"/>
<name>A0A6S7IY07_PARCT</name>
<dbReference type="AlphaFoldDB" id="A0A6S7IY07"/>
<sequence>AYCDMSNKGWTLIARFSNNDSKYWIANGNFWYDRVIPHEDTGSPLKNKDMISTAFWKVRGDDFKITRSDDSSHTALLQTTSHCLQGGTFRSKITSYGNYRNSAVWASNECRGNCSVSYGGQYKTTAGFEQHSCSGNVQSSNYTGFWCDWGVGDGAVMMIGGGGSGCARADHGIGITEENEAKFGGSLPHYDFGYNADNNPPSKYSLNLWVL</sequence>
<accession>A0A6S7IY07</accession>
<evidence type="ECO:0000313" key="2">
    <source>
        <dbReference type="Proteomes" id="UP001152795"/>
    </source>
</evidence>
<dbReference type="EMBL" id="CACRXK020006728">
    <property type="protein sequence ID" value="CAB4010262.1"/>
    <property type="molecule type" value="Genomic_DNA"/>
</dbReference>
<comment type="caution">
    <text evidence="1">The sequence shown here is derived from an EMBL/GenBank/DDBJ whole genome shotgun (WGS) entry which is preliminary data.</text>
</comment>
<evidence type="ECO:0000313" key="1">
    <source>
        <dbReference type="EMBL" id="CAB4010262.1"/>
    </source>
</evidence>
<organism evidence="1 2">
    <name type="scientific">Paramuricea clavata</name>
    <name type="common">Red gorgonian</name>
    <name type="synonym">Violescent sea-whip</name>
    <dbReference type="NCBI Taxonomy" id="317549"/>
    <lineage>
        <taxon>Eukaryota</taxon>
        <taxon>Metazoa</taxon>
        <taxon>Cnidaria</taxon>
        <taxon>Anthozoa</taxon>
        <taxon>Octocorallia</taxon>
        <taxon>Malacalcyonacea</taxon>
        <taxon>Plexauridae</taxon>
        <taxon>Paramuricea</taxon>
    </lineage>
</organism>
<dbReference type="OrthoDB" id="5972888at2759"/>
<protein>
    <submittedName>
        <fullName evidence="1">Uncharacterized protein</fullName>
    </submittedName>
</protein>
<gene>
    <name evidence="1" type="ORF">PACLA_8A034677</name>
</gene>
<feature type="non-terminal residue" evidence="1">
    <location>
        <position position="1"/>
    </location>
</feature>